<feature type="compositionally biased region" description="Low complexity" evidence="1">
    <location>
        <begin position="159"/>
        <end position="178"/>
    </location>
</feature>
<proteinExistence type="predicted"/>
<feature type="compositionally biased region" description="Low complexity" evidence="1">
    <location>
        <begin position="137"/>
        <end position="147"/>
    </location>
</feature>
<protein>
    <submittedName>
        <fullName evidence="2">Uncharacterized protein</fullName>
    </submittedName>
</protein>
<reference evidence="2" key="1">
    <citation type="submission" date="2020-02" db="EMBL/GenBank/DDBJ databases">
        <authorList>
            <person name="Meier V. D."/>
        </authorList>
    </citation>
    <scope>NUCLEOTIDE SEQUENCE</scope>
    <source>
        <strain evidence="2">AVDCRST_MAG68</strain>
    </source>
</reference>
<feature type="region of interest" description="Disordered" evidence="1">
    <location>
        <begin position="1"/>
        <end position="258"/>
    </location>
</feature>
<organism evidence="2">
    <name type="scientific">uncultured Gemmatimonadota bacterium</name>
    <dbReference type="NCBI Taxonomy" id="203437"/>
    <lineage>
        <taxon>Bacteria</taxon>
        <taxon>Pseudomonadati</taxon>
        <taxon>Gemmatimonadota</taxon>
        <taxon>environmental samples</taxon>
    </lineage>
</organism>
<dbReference type="AlphaFoldDB" id="A0A6J4M9X8"/>
<accession>A0A6J4M9X8</accession>
<feature type="compositionally biased region" description="Gly residues" evidence="1">
    <location>
        <begin position="23"/>
        <end position="32"/>
    </location>
</feature>
<sequence length="258" mass="26425">DRLPQSPDARGGRRRGRSRAGAGRAGGDVGGRGAHRGDHPALPGVAHAEPRGLRGAHGGAGRRLEHPVRTGGGALPLAAPGARRRDLAGRAGAGPFRRSRAAGREPLRPDRVPGVLHPPARGQRLLPAQARRGRSHPGAPGALPGDAGLRRPGGGVAQRGLPPAGERGLRPGPLRRLGLPGGDGPPGARRGELPLQRLPHARPPVAAAGPRPHRGDGRRRAGRAPHRGEPHPHAGGRPPAPRAAPARQAGLVGQDLRI</sequence>
<feature type="compositionally biased region" description="Low complexity" evidence="1">
    <location>
        <begin position="233"/>
        <end position="250"/>
    </location>
</feature>
<evidence type="ECO:0000256" key="1">
    <source>
        <dbReference type="SAM" id="MobiDB-lite"/>
    </source>
</evidence>
<feature type="non-terminal residue" evidence="2">
    <location>
        <position position="1"/>
    </location>
</feature>
<evidence type="ECO:0000313" key="2">
    <source>
        <dbReference type="EMBL" id="CAA9352225.1"/>
    </source>
</evidence>
<name>A0A6J4M9X8_9BACT</name>
<feature type="non-terminal residue" evidence="2">
    <location>
        <position position="258"/>
    </location>
</feature>
<feature type="compositionally biased region" description="Basic and acidic residues" evidence="1">
    <location>
        <begin position="102"/>
        <end position="111"/>
    </location>
</feature>
<dbReference type="EMBL" id="CADCTW010000176">
    <property type="protein sequence ID" value="CAA9352225.1"/>
    <property type="molecule type" value="Genomic_DNA"/>
</dbReference>
<gene>
    <name evidence="2" type="ORF">AVDCRST_MAG68-3744</name>
</gene>